<evidence type="ECO:0000313" key="2">
    <source>
        <dbReference type="EMBL" id="XBY61605.1"/>
    </source>
</evidence>
<accession>A0AAU7XYA3</accession>
<protein>
    <submittedName>
        <fullName evidence="2">BRO family protein</fullName>
    </submittedName>
</protein>
<dbReference type="EMBL" id="CP158373">
    <property type="protein sequence ID" value="XBY61605.1"/>
    <property type="molecule type" value="Genomic_DNA"/>
</dbReference>
<reference evidence="2" key="1">
    <citation type="submission" date="2023-08" db="EMBL/GenBank/DDBJ databases">
        <title>Increased levels of nutrients transform a symbiont into a lethal pathobiont.</title>
        <authorList>
            <person name="Lachnit T."/>
            <person name="Ulrich L."/>
            <person name="Willmer F.M."/>
            <person name="Hasenbein T."/>
            <person name="Steiner L.X."/>
            <person name="Wolters M."/>
            <person name="Herbst E.M."/>
            <person name="Deines P."/>
        </authorList>
    </citation>
    <scope>NUCLEOTIDE SEQUENCE</scope>
    <source>
        <strain evidence="2">T3</strain>
    </source>
</reference>
<dbReference type="PANTHER" id="PTHR36180">
    <property type="entry name" value="DNA-BINDING PROTEIN-RELATED-RELATED"/>
    <property type="match status" value="1"/>
</dbReference>
<evidence type="ECO:0000259" key="1">
    <source>
        <dbReference type="PROSITE" id="PS51750"/>
    </source>
</evidence>
<feature type="domain" description="Bro-N" evidence="1">
    <location>
        <begin position="2"/>
        <end position="108"/>
    </location>
</feature>
<proteinExistence type="predicted"/>
<dbReference type="SMART" id="SM01040">
    <property type="entry name" value="Bro-N"/>
    <property type="match status" value="1"/>
</dbReference>
<dbReference type="RefSeq" id="WP_350446241.1">
    <property type="nucleotide sequence ID" value="NZ_CP158373.1"/>
</dbReference>
<dbReference type="PROSITE" id="PS51750">
    <property type="entry name" value="BRO_N"/>
    <property type="match status" value="1"/>
</dbReference>
<gene>
    <name evidence="2" type="ORF">ABS648_16705</name>
</gene>
<dbReference type="AlphaFoldDB" id="A0AAU7XYA3"/>
<organism evidence="2">
    <name type="scientific">Pseudomonas solani</name>
    <dbReference type="NCBI Taxonomy" id="2731552"/>
    <lineage>
        <taxon>Bacteria</taxon>
        <taxon>Pseudomonadati</taxon>
        <taxon>Pseudomonadota</taxon>
        <taxon>Gammaproteobacteria</taxon>
        <taxon>Pseudomonadales</taxon>
        <taxon>Pseudomonadaceae</taxon>
        <taxon>Pseudomonas</taxon>
    </lineage>
</organism>
<sequence length="167" mass="19752">MHEALTPLFFHRNTYPLRAVMIDNQPWFVAVDFARMIGALRPYRLPQRMDPNQKRWVLLEYATGLREEVEVISDAGAYKALYRFRHPEHRCIGQWLSEVVLPTLHDRHRDAEAAPQRALMHWANQQVGVLKWQGDIWIARRDLPVFLAIHDEPELRNLPSWKSLQLL</sequence>
<dbReference type="Pfam" id="PF02498">
    <property type="entry name" value="Bro-N"/>
    <property type="match status" value="1"/>
</dbReference>
<name>A0AAU7XYA3_9PSED</name>
<dbReference type="PANTHER" id="PTHR36180:SF2">
    <property type="entry name" value="BRO FAMILY PROTEIN"/>
    <property type="match status" value="1"/>
</dbReference>
<dbReference type="InterPro" id="IPR003497">
    <property type="entry name" value="BRO_N_domain"/>
</dbReference>